<evidence type="ECO:0000259" key="2">
    <source>
        <dbReference type="Pfam" id="PF00144"/>
    </source>
</evidence>
<evidence type="ECO:0000313" key="4">
    <source>
        <dbReference type="Proteomes" id="UP001056500"/>
    </source>
</evidence>
<dbReference type="Proteomes" id="UP001056500">
    <property type="component" value="Chromosome"/>
</dbReference>
<dbReference type="RefSeq" id="WP_251871440.1">
    <property type="nucleotide sequence ID" value="NZ_CP098755.1"/>
</dbReference>
<reference evidence="3" key="1">
    <citation type="submission" date="2022-06" db="EMBL/GenBank/DDBJ databases">
        <title>Genome sequencing of Brevibacillus sp. BB3-R1.</title>
        <authorList>
            <person name="Heo J."/>
            <person name="Lee D."/>
            <person name="Won M."/>
            <person name="Han B.-H."/>
            <person name="Hong S.-B."/>
            <person name="Kwon S.-W."/>
        </authorList>
    </citation>
    <scope>NUCLEOTIDE SEQUENCE</scope>
    <source>
        <strain evidence="3">BB3-R1</strain>
    </source>
</reference>
<evidence type="ECO:0000313" key="3">
    <source>
        <dbReference type="EMBL" id="USG64326.1"/>
    </source>
</evidence>
<dbReference type="SUPFAM" id="SSF56601">
    <property type="entry name" value="beta-lactamase/transpeptidase-like"/>
    <property type="match status" value="1"/>
</dbReference>
<gene>
    <name evidence="3" type="ORF">NDK47_19505</name>
</gene>
<dbReference type="InterPro" id="IPR050789">
    <property type="entry name" value="Diverse_Enzym_Activities"/>
</dbReference>
<dbReference type="PANTHER" id="PTHR43283">
    <property type="entry name" value="BETA-LACTAMASE-RELATED"/>
    <property type="match status" value="1"/>
</dbReference>
<feature type="domain" description="Beta-lactamase-related" evidence="2">
    <location>
        <begin position="39"/>
        <end position="417"/>
    </location>
</feature>
<dbReference type="Pfam" id="PF00144">
    <property type="entry name" value="Beta-lactamase"/>
    <property type="match status" value="1"/>
</dbReference>
<accession>A0ABY4WAW8</accession>
<keyword evidence="1" id="KW-0378">Hydrolase</keyword>
<dbReference type="Gene3D" id="3.40.710.10">
    <property type="entry name" value="DD-peptidase/beta-lactamase superfamily"/>
    <property type="match status" value="1"/>
</dbReference>
<name>A0ABY4WAW8_9BACL</name>
<dbReference type="PANTHER" id="PTHR43283:SF11">
    <property type="entry name" value="BETA-LACTAMASE-RELATED DOMAIN-CONTAINING PROTEIN"/>
    <property type="match status" value="1"/>
</dbReference>
<dbReference type="InterPro" id="IPR001466">
    <property type="entry name" value="Beta-lactam-related"/>
</dbReference>
<evidence type="ECO:0000256" key="1">
    <source>
        <dbReference type="ARBA" id="ARBA00022801"/>
    </source>
</evidence>
<sequence length="439" mass="47939">MLYAIFLYRAIAASNGGTAVSQVELATILKKSLKESLEAGISQGVFPGGISMLIQDGKSAVTVAAGTLSAAEDTGLALELQERVDETTIYDMASLTKVMVTLPLLLLSVQEGRLSLTDSISQHLPELETGTDLAVKRKITLLHLLTHTAGLPAWRPYFLHDSGCEAYIRRIAQEAMIGIPGKQVVYSDLGFILLGFILERVWDEPLDELARRLIFQPSGMSSTCYLPLVHPELEKKRIAPMEKGDGFELNLAMQQVVSEEALGLPTAQALSERIASFHWRTGIIHGIVHDCNAYHGLAGISGHAGLFSTCPDTERYMRIWTSAEAPVRIDPLLQRLACRCQTGGLAPMRALGWEAAATGGNLEQLSVGCTGGDCLSEHAFGHTGFTGTSIWRDPFRRATLITLTNRVHPTVSRMMGTWRRSHHNRLFSLITPVAKTRGR</sequence>
<organism evidence="3 4">
    <name type="scientific">Brevibacillus ruminantium</name>
    <dbReference type="NCBI Taxonomy" id="2950604"/>
    <lineage>
        <taxon>Bacteria</taxon>
        <taxon>Bacillati</taxon>
        <taxon>Bacillota</taxon>
        <taxon>Bacilli</taxon>
        <taxon>Bacillales</taxon>
        <taxon>Paenibacillaceae</taxon>
        <taxon>Brevibacillus</taxon>
    </lineage>
</organism>
<proteinExistence type="predicted"/>
<protein>
    <submittedName>
        <fullName evidence="3">Beta-lactamase family protein</fullName>
    </submittedName>
</protein>
<dbReference type="InterPro" id="IPR012338">
    <property type="entry name" value="Beta-lactam/transpept-like"/>
</dbReference>
<keyword evidence="4" id="KW-1185">Reference proteome</keyword>
<dbReference type="EMBL" id="CP098755">
    <property type="protein sequence ID" value="USG64326.1"/>
    <property type="molecule type" value="Genomic_DNA"/>
</dbReference>